<keyword evidence="4 7" id="KW-0574">Periplasm</keyword>
<evidence type="ECO:0000259" key="8">
    <source>
        <dbReference type="Pfam" id="PF10411"/>
    </source>
</evidence>
<keyword evidence="3 7" id="KW-0732">Signal</keyword>
<dbReference type="PANTHER" id="PTHR35272">
    <property type="entry name" value="THIOL:DISULFIDE INTERCHANGE PROTEIN DSBC-RELATED"/>
    <property type="match status" value="1"/>
</dbReference>
<evidence type="ECO:0000256" key="2">
    <source>
        <dbReference type="ARBA" id="ARBA00009813"/>
    </source>
</evidence>
<comment type="function">
    <text evidence="7">Required for disulfide bond formation in some periplasmic proteins. Acts by transferring its disulfide bond to other proteins and is reduced in the process.</text>
</comment>
<dbReference type="SUPFAM" id="SSF54423">
    <property type="entry name" value="DsbC/DsbG N-terminal domain-like"/>
    <property type="match status" value="1"/>
</dbReference>
<evidence type="ECO:0000256" key="5">
    <source>
        <dbReference type="ARBA" id="ARBA00023157"/>
    </source>
</evidence>
<dbReference type="PANTHER" id="PTHR35272:SF3">
    <property type="entry name" value="THIOL:DISULFIDE INTERCHANGE PROTEIN DSBC"/>
    <property type="match status" value="1"/>
</dbReference>
<dbReference type="CDD" id="cd03020">
    <property type="entry name" value="DsbA_DsbC_DsbG"/>
    <property type="match status" value="1"/>
</dbReference>
<dbReference type="SUPFAM" id="SSF52833">
    <property type="entry name" value="Thioredoxin-like"/>
    <property type="match status" value="1"/>
</dbReference>
<evidence type="ECO:0000256" key="4">
    <source>
        <dbReference type="ARBA" id="ARBA00022764"/>
    </source>
</evidence>
<comment type="similarity">
    <text evidence="2 7">Belongs to the thioredoxin family. DsbC subfamily.</text>
</comment>
<dbReference type="InterPro" id="IPR051470">
    <property type="entry name" value="Thiol:disulfide_interchange"/>
</dbReference>
<accession>A0ABW7F5J4</accession>
<dbReference type="InterPro" id="IPR033954">
    <property type="entry name" value="DiS-bond_Isoase_DsbC/G"/>
</dbReference>
<reference evidence="10 11" key="1">
    <citation type="submission" date="2024-08" db="EMBL/GenBank/DDBJ databases">
        <authorList>
            <person name="Lu H."/>
        </authorList>
    </citation>
    <scope>NUCLEOTIDE SEQUENCE [LARGE SCALE GENOMIC DNA]</scope>
    <source>
        <strain evidence="10 11">LYH14W</strain>
    </source>
</reference>
<dbReference type="InterPro" id="IPR018950">
    <property type="entry name" value="DiS-bond_isomerase_DsbC/G_N"/>
</dbReference>
<dbReference type="InterPro" id="IPR009094">
    <property type="entry name" value="DiS-bond_isomerase_DsbC/G_N_sf"/>
</dbReference>
<evidence type="ECO:0000256" key="1">
    <source>
        <dbReference type="ARBA" id="ARBA00004418"/>
    </source>
</evidence>
<feature type="domain" description="Disulphide bond isomerase DsbC/G N-terminal" evidence="8">
    <location>
        <begin position="9"/>
        <end position="76"/>
    </location>
</feature>
<dbReference type="InterPro" id="IPR036249">
    <property type="entry name" value="Thioredoxin-like_sf"/>
</dbReference>
<dbReference type="Pfam" id="PF10411">
    <property type="entry name" value="DsbC_N"/>
    <property type="match status" value="1"/>
</dbReference>
<dbReference type="Gene3D" id="3.10.450.70">
    <property type="entry name" value="Disulphide bond isomerase, DsbC/G, N-terminal"/>
    <property type="match status" value="1"/>
</dbReference>
<comment type="caution">
    <text evidence="10">The sequence shown here is derived from an EMBL/GenBank/DDBJ whole genome shotgun (WGS) entry which is preliminary data.</text>
</comment>
<dbReference type="Pfam" id="PF13098">
    <property type="entry name" value="Thioredoxin_2"/>
    <property type="match status" value="1"/>
</dbReference>
<keyword evidence="11" id="KW-1185">Reference proteome</keyword>
<evidence type="ECO:0000313" key="10">
    <source>
        <dbReference type="EMBL" id="MFG6431901.1"/>
    </source>
</evidence>
<name>A0ABW7F5J4_9BURK</name>
<feature type="domain" description="Thioredoxin-like fold" evidence="9">
    <location>
        <begin position="101"/>
        <end position="223"/>
    </location>
</feature>
<dbReference type="EMBL" id="JBIGHV010000007">
    <property type="protein sequence ID" value="MFG6431901.1"/>
    <property type="molecule type" value="Genomic_DNA"/>
</dbReference>
<evidence type="ECO:0000256" key="6">
    <source>
        <dbReference type="ARBA" id="ARBA00023284"/>
    </source>
</evidence>
<dbReference type="Proteomes" id="UP001606210">
    <property type="component" value="Unassembled WGS sequence"/>
</dbReference>
<protein>
    <recommendedName>
        <fullName evidence="7">Thiol:disulfide interchange protein</fullName>
    </recommendedName>
</protein>
<sequence>MLLAACLPAFANEAVIRKSFAERMPTAPKIDEVRPSAMPGLWEIRIGNELRYTDATGTYLLEGELIDIKAKKNLTEERVNQINRVDFTTLPFKDAVVWKSGTGKRRIAVFADPNCGYCKRFEKSLQELKDVTVYTFIIPILGGDSAEKTRAIWCAKDRTGVWLGWMLKNEQPPKPPASCDDAAIERNLALSRKIHVNGTPAILLEDGHRIPGAVGAVELEKRLQTLSVPARKS</sequence>
<gene>
    <name evidence="10" type="ORF">ACG00Y_18410</name>
</gene>
<dbReference type="InterPro" id="IPR012336">
    <property type="entry name" value="Thioredoxin-like_fold"/>
</dbReference>
<evidence type="ECO:0000256" key="7">
    <source>
        <dbReference type="RuleBase" id="RU364038"/>
    </source>
</evidence>
<proteinExistence type="inferred from homology"/>
<dbReference type="Gene3D" id="3.40.30.10">
    <property type="entry name" value="Glutaredoxin"/>
    <property type="match status" value="1"/>
</dbReference>
<keyword evidence="5" id="KW-1015">Disulfide bond</keyword>
<evidence type="ECO:0000259" key="9">
    <source>
        <dbReference type="Pfam" id="PF13098"/>
    </source>
</evidence>
<evidence type="ECO:0000256" key="3">
    <source>
        <dbReference type="ARBA" id="ARBA00022729"/>
    </source>
</evidence>
<keyword evidence="6 7" id="KW-0676">Redox-active center</keyword>
<evidence type="ECO:0000313" key="11">
    <source>
        <dbReference type="Proteomes" id="UP001606210"/>
    </source>
</evidence>
<organism evidence="10 11">
    <name type="scientific">Pelomonas parva</name>
    <dbReference type="NCBI Taxonomy" id="3299032"/>
    <lineage>
        <taxon>Bacteria</taxon>
        <taxon>Pseudomonadati</taxon>
        <taxon>Pseudomonadota</taxon>
        <taxon>Betaproteobacteria</taxon>
        <taxon>Burkholderiales</taxon>
        <taxon>Sphaerotilaceae</taxon>
        <taxon>Roseateles</taxon>
    </lineage>
</organism>
<dbReference type="RefSeq" id="WP_394481344.1">
    <property type="nucleotide sequence ID" value="NZ_JBIGHV010000007.1"/>
</dbReference>
<comment type="subcellular location">
    <subcellularLocation>
        <location evidence="1 7">Periplasm</location>
    </subcellularLocation>
</comment>